<name>D8K9B2_NITWC</name>
<dbReference type="PROSITE" id="PS51736">
    <property type="entry name" value="RECOMBINASES_3"/>
    <property type="match status" value="1"/>
</dbReference>
<dbReference type="EMBL" id="CP002086">
    <property type="protein sequence ID" value="ADJ29255.1"/>
    <property type="molecule type" value="Genomic_DNA"/>
</dbReference>
<dbReference type="InterPro" id="IPR036162">
    <property type="entry name" value="Resolvase-like_N_sf"/>
</dbReference>
<feature type="domain" description="Resolvase/invertase-type recombinase catalytic" evidence="1">
    <location>
        <begin position="1"/>
        <end position="50"/>
    </location>
</feature>
<dbReference type="HOGENOM" id="CLU_010686_13_5_6"/>
<dbReference type="OrthoDB" id="9797501at2"/>
<dbReference type="GO" id="GO:0003677">
    <property type="term" value="F:DNA binding"/>
    <property type="evidence" value="ECO:0007669"/>
    <property type="project" value="InterPro"/>
</dbReference>
<dbReference type="Gene3D" id="3.40.50.1390">
    <property type="entry name" value="Resolvase, N-terminal catalytic domain"/>
    <property type="match status" value="1"/>
</dbReference>
<evidence type="ECO:0000313" key="3">
    <source>
        <dbReference type="Proteomes" id="UP000000393"/>
    </source>
</evidence>
<dbReference type="RefSeq" id="WP_013221325.1">
    <property type="nucleotide sequence ID" value="NC_014315.1"/>
</dbReference>
<dbReference type="Proteomes" id="UP000000393">
    <property type="component" value="Chromosome"/>
</dbReference>
<proteinExistence type="predicted"/>
<dbReference type="GO" id="GO:0000150">
    <property type="term" value="F:DNA strand exchange activity"/>
    <property type="evidence" value="ECO:0007669"/>
    <property type="project" value="InterPro"/>
</dbReference>
<evidence type="ECO:0000313" key="2">
    <source>
        <dbReference type="EMBL" id="ADJ29255.1"/>
    </source>
</evidence>
<organism evidence="2 3">
    <name type="scientific">Nitrosococcus watsoni (strain C-113)</name>
    <dbReference type="NCBI Taxonomy" id="105559"/>
    <lineage>
        <taxon>Bacteria</taxon>
        <taxon>Pseudomonadati</taxon>
        <taxon>Pseudomonadota</taxon>
        <taxon>Gammaproteobacteria</taxon>
        <taxon>Chromatiales</taxon>
        <taxon>Chromatiaceae</taxon>
        <taxon>Nitrosococcus</taxon>
    </lineage>
</organism>
<protein>
    <submittedName>
        <fullName evidence="2">Resolvase domain protein</fullName>
    </submittedName>
</protein>
<sequence length="50" mass="5582">MKIGYGRVSTLNQNPNLQRDTLEVAGYEQVIINQRSGTVAKQPPSILRNL</sequence>
<dbReference type="KEGG" id="nwa:Nwat_2443"/>
<dbReference type="InterPro" id="IPR006119">
    <property type="entry name" value="Resolv_N"/>
</dbReference>
<evidence type="ECO:0000259" key="1">
    <source>
        <dbReference type="PROSITE" id="PS51736"/>
    </source>
</evidence>
<accession>D8K9B2</accession>
<dbReference type="SUPFAM" id="SSF53041">
    <property type="entry name" value="Resolvase-like"/>
    <property type="match status" value="1"/>
</dbReference>
<reference evidence="2 3" key="1">
    <citation type="submission" date="2010-06" db="EMBL/GenBank/DDBJ databases">
        <title>Complete sequence of chromosome of Nitrosococcus watsoni C-113.</title>
        <authorList>
            <consortium name="US DOE Joint Genome Institute"/>
            <person name="Lucas S."/>
            <person name="Copeland A."/>
            <person name="Lapidus A."/>
            <person name="Cheng J.-F."/>
            <person name="Bruce D."/>
            <person name="Goodwin L."/>
            <person name="Pitluck S."/>
            <person name="Malfatti S.A."/>
            <person name="Chain P.S.G."/>
            <person name="Land M."/>
            <person name="Hauser L."/>
            <person name="Kyrpides N."/>
            <person name="Ivanova N."/>
            <person name="Cambell M.A."/>
            <person name="Heidelberg J.F."/>
            <person name="Klotz M.G."/>
            <person name="Woyke T."/>
        </authorList>
    </citation>
    <scope>NUCLEOTIDE SEQUENCE [LARGE SCALE GENOMIC DNA]</scope>
    <source>
        <strain evidence="2 3">C-113</strain>
    </source>
</reference>
<keyword evidence="3" id="KW-1185">Reference proteome</keyword>
<dbReference type="AlphaFoldDB" id="D8K9B2"/>
<gene>
    <name evidence="2" type="ordered locus">Nwat_2443</name>
</gene>